<name>A0A8H3DW13_9AGAM</name>
<gene>
    <name evidence="6" type="ORF">RDB_LOCUS25205</name>
</gene>
<dbReference type="Proteomes" id="UP000663827">
    <property type="component" value="Unassembled WGS sequence"/>
</dbReference>
<feature type="region of interest" description="Disordered" evidence="4">
    <location>
        <begin position="323"/>
        <end position="343"/>
    </location>
</feature>
<sequence>MDYFLGPSSWSGNSSLARLMGCDDKDFIVIKFPFALDSGWYGKQTCRVFRSFQHRKERKGLRHEFIVLQMKNGSVCRVERMGDPDARFNALTPQGSVAQDVARSYASKDDAGLGTSDVLAEIELPCDFDLMDVLKVCRAIHEGEKTRNYTLQVYNCYFFSLAIQVCLTRLIAHWEDEELFKIWLSQVHKAVEALTNTEPPPTNLDPHSYYPIVFKLYSVLHPSEHIEALMSEVKSRLLSHIVVSTANIPWDMSYRINDLLWHSSISANMNKFIEEKVATVIMDMLHERSSRAPASASNIVRPAERMKVVPLLMDLLVQAGAKRSTKGSRPISQTNGQEPMLRPTADTHQEMDSVGHNNPGSLKRKLVELVVSNSVPANKATKMPSNLPSALPKQVVVGAKTSTHRGSQIQETPNGGLVLTHLILWVNQVIFSIWGILLLAYETNKVLCVDIEYKLHKIITKLEGSNLDSMTSSEVDKFIHEIQVLVADQAAVWDKKPWSGICNFIEGHVSNNLLKRLEVSKPKLKVNREDTAISDFQRHVLERIKDQANEVDGYYLLGSAANIETELKKTLSEVWKNIRNDDSMTEKGTRQSSRQKFLAAYRRAEIIPGRDRLHAYKEAINLIPELPLLDVATSERHSETTIISDLTEAAASTAIEAMDFEQALEWLEHGRSVVWSQTLQLQTPLDNLQSIEPDLAHQLKELRAEINRIDTLALTPSSTLSPDLESTINAYHQAAEAYSQLLGRVRNLPGFQEFLRPKRASDLLRAAQTGPIVIINVSGRRSDALLLIPGRSDIAHLPFPKLSKQVIRDICDAVNKSLEISNTRHEPLTGDNPNDPLENALGSLWTLIVKPVLDFLGFQDKKPTEPLPRLTWCMPGKLGMLPLHAAGYYDRPGSKASDFVISSYTPTLGALLSALSPPSIPHSRLFAVGPEAYPGSMPILGAREELGFIEMHTKSPLTLSQITDQHPSHDLMLERMKDCDWVHLTCHAKEDKSNPPESGFSLADGILNLGRIVRESFKDKGLAFITGCTTAVEQKLLVDDMPLASGMFFAGYRSVIAVMWSMRDSDAAVIAGDIYERLLEGGEMDHRESARALHEALITTTTITSSKEFVISSEGHTELVRSVAFSPDGKSVASGSGDDTIRIWGAQSSISQVLRGHSSPVNSVSYSPLGNLVASGSTDRTIRLWDTKTGQESGVPLRGMVSFLSVAFSPNARLIASGSADPTAPVVQLWDVKSRTPASGLLEGHTDQVWSVSFSPDSTRLVSGSHDETICVWDVERGKTVIGPLEGHTGWVHSTSFSPDGAQIISCSFDGTIRLWDTRSGGMINEPYQAHTGGVWSVAFSPRGTYVASGGNDNAIRLWDLRTGGQVDVSFKEHASAVLSVAFSPCEGFS</sequence>
<dbReference type="InterPro" id="IPR019775">
    <property type="entry name" value="WD40_repeat_CS"/>
</dbReference>
<dbReference type="CDD" id="cd00200">
    <property type="entry name" value="WD40"/>
    <property type="match status" value="1"/>
</dbReference>
<dbReference type="Gene3D" id="2.130.10.10">
    <property type="entry name" value="YVTN repeat-like/Quinoprotein amine dehydrogenase"/>
    <property type="match status" value="3"/>
</dbReference>
<organism evidence="6 7">
    <name type="scientific">Rhizoctonia solani</name>
    <dbReference type="NCBI Taxonomy" id="456999"/>
    <lineage>
        <taxon>Eukaryota</taxon>
        <taxon>Fungi</taxon>
        <taxon>Dikarya</taxon>
        <taxon>Basidiomycota</taxon>
        <taxon>Agaricomycotina</taxon>
        <taxon>Agaricomycetes</taxon>
        <taxon>Cantharellales</taxon>
        <taxon>Ceratobasidiaceae</taxon>
        <taxon>Rhizoctonia</taxon>
    </lineage>
</organism>
<feature type="repeat" description="WD" evidence="3">
    <location>
        <begin position="1154"/>
        <end position="1195"/>
    </location>
</feature>
<protein>
    <recommendedName>
        <fullName evidence="5">CHAT domain-containing protein</fullName>
    </recommendedName>
</protein>
<feature type="repeat" description="WD" evidence="3">
    <location>
        <begin position="1242"/>
        <end position="1283"/>
    </location>
</feature>
<dbReference type="SMART" id="SM00320">
    <property type="entry name" value="WD40"/>
    <property type="match status" value="6"/>
</dbReference>
<dbReference type="PROSITE" id="PS00678">
    <property type="entry name" value="WD_REPEATS_1"/>
    <property type="match status" value="4"/>
</dbReference>
<keyword evidence="2" id="KW-0677">Repeat</keyword>
<dbReference type="InterPro" id="IPR020472">
    <property type="entry name" value="WD40_PAC1"/>
</dbReference>
<dbReference type="SUPFAM" id="SSF50978">
    <property type="entry name" value="WD40 repeat-like"/>
    <property type="match status" value="1"/>
</dbReference>
<dbReference type="InterPro" id="IPR036322">
    <property type="entry name" value="WD40_repeat_dom_sf"/>
</dbReference>
<dbReference type="GO" id="GO:1990234">
    <property type="term" value="C:transferase complex"/>
    <property type="evidence" value="ECO:0007669"/>
    <property type="project" value="UniProtKB-ARBA"/>
</dbReference>
<dbReference type="InterPro" id="IPR024983">
    <property type="entry name" value="CHAT_dom"/>
</dbReference>
<dbReference type="Pfam" id="PF00400">
    <property type="entry name" value="WD40"/>
    <property type="match status" value="6"/>
</dbReference>
<dbReference type="EMBL" id="CAJNJQ010000509">
    <property type="protein sequence ID" value="CAE7083023.1"/>
    <property type="molecule type" value="Genomic_DNA"/>
</dbReference>
<dbReference type="PRINTS" id="PR00320">
    <property type="entry name" value="GPROTEINBRPT"/>
</dbReference>
<feature type="repeat" description="WD" evidence="3">
    <location>
        <begin position="1113"/>
        <end position="1144"/>
    </location>
</feature>
<feature type="repeat" description="WD" evidence="3">
    <location>
        <begin position="1328"/>
        <end position="1369"/>
    </location>
</feature>
<feature type="repeat" description="WD" evidence="3">
    <location>
        <begin position="1285"/>
        <end position="1326"/>
    </location>
</feature>
<evidence type="ECO:0000313" key="7">
    <source>
        <dbReference type="Proteomes" id="UP000663827"/>
    </source>
</evidence>
<proteinExistence type="predicted"/>
<dbReference type="PROSITE" id="PS50294">
    <property type="entry name" value="WD_REPEATS_REGION"/>
    <property type="match status" value="5"/>
</dbReference>
<reference evidence="6" key="1">
    <citation type="submission" date="2021-01" db="EMBL/GenBank/DDBJ databases">
        <authorList>
            <person name="Kaushik A."/>
        </authorList>
    </citation>
    <scope>NUCLEOTIDE SEQUENCE</scope>
    <source>
        <strain evidence="6">AG5</strain>
    </source>
</reference>
<dbReference type="InterPro" id="IPR015943">
    <property type="entry name" value="WD40/YVTN_repeat-like_dom_sf"/>
</dbReference>
<dbReference type="PANTHER" id="PTHR22847:SF637">
    <property type="entry name" value="WD REPEAT DOMAIN 5B"/>
    <property type="match status" value="1"/>
</dbReference>
<dbReference type="PANTHER" id="PTHR22847">
    <property type="entry name" value="WD40 REPEAT PROTEIN"/>
    <property type="match status" value="1"/>
</dbReference>
<dbReference type="GO" id="GO:0005634">
    <property type="term" value="C:nucleus"/>
    <property type="evidence" value="ECO:0007669"/>
    <property type="project" value="TreeGrafter"/>
</dbReference>
<evidence type="ECO:0000256" key="2">
    <source>
        <dbReference type="ARBA" id="ARBA00022737"/>
    </source>
</evidence>
<evidence type="ECO:0000256" key="1">
    <source>
        <dbReference type="ARBA" id="ARBA00022574"/>
    </source>
</evidence>
<feature type="domain" description="CHAT" evidence="5">
    <location>
        <begin position="841"/>
        <end position="1100"/>
    </location>
</feature>
<evidence type="ECO:0000313" key="6">
    <source>
        <dbReference type="EMBL" id="CAE7083023.1"/>
    </source>
</evidence>
<dbReference type="Pfam" id="PF12770">
    <property type="entry name" value="CHAT"/>
    <property type="match status" value="1"/>
</dbReference>
<keyword evidence="1 3" id="KW-0853">WD repeat</keyword>
<comment type="caution">
    <text evidence="6">The sequence shown here is derived from an EMBL/GenBank/DDBJ whole genome shotgun (WGS) entry which is preliminary data.</text>
</comment>
<dbReference type="PROSITE" id="PS50082">
    <property type="entry name" value="WD_REPEATS_2"/>
    <property type="match status" value="5"/>
</dbReference>
<evidence type="ECO:0000256" key="4">
    <source>
        <dbReference type="SAM" id="MobiDB-lite"/>
    </source>
</evidence>
<evidence type="ECO:0000256" key="3">
    <source>
        <dbReference type="PROSITE-ProRule" id="PRU00221"/>
    </source>
</evidence>
<evidence type="ECO:0000259" key="5">
    <source>
        <dbReference type="Pfam" id="PF12770"/>
    </source>
</evidence>
<dbReference type="InterPro" id="IPR001680">
    <property type="entry name" value="WD40_rpt"/>
</dbReference>
<accession>A0A8H3DW13</accession>